<dbReference type="EMBL" id="UGQA01000001">
    <property type="protein sequence ID" value="STY95808.1"/>
    <property type="molecule type" value="Genomic_DNA"/>
</dbReference>
<dbReference type="Proteomes" id="UP000255193">
    <property type="component" value="Unassembled WGS sequence"/>
</dbReference>
<dbReference type="RefSeq" id="WP_067058970.1">
    <property type="nucleotide sequence ID" value="NZ_CP171132.1"/>
</dbReference>
<gene>
    <name evidence="2" type="ORF">NCTC11091_01606</name>
</gene>
<dbReference type="InterPro" id="IPR018711">
    <property type="entry name" value="NAGPA"/>
</dbReference>
<reference evidence="2 3" key="1">
    <citation type="submission" date="2018-06" db="EMBL/GenBank/DDBJ databases">
        <authorList>
            <consortium name="Pathogen Informatics"/>
            <person name="Doyle S."/>
        </authorList>
    </citation>
    <scope>NUCLEOTIDE SEQUENCE [LARGE SCALE GENOMIC DNA]</scope>
    <source>
        <strain evidence="2 3">NCTC11091</strain>
    </source>
</reference>
<dbReference type="Pfam" id="PF09992">
    <property type="entry name" value="NAGPA"/>
    <property type="match status" value="1"/>
</dbReference>
<evidence type="ECO:0000313" key="3">
    <source>
        <dbReference type="Proteomes" id="UP000255193"/>
    </source>
</evidence>
<evidence type="ECO:0000313" key="2">
    <source>
        <dbReference type="EMBL" id="STY95808.1"/>
    </source>
</evidence>
<name>A0A378Q6J4_9GAMM</name>
<dbReference type="AlphaFoldDB" id="A0A378Q6J4"/>
<evidence type="ECO:0000259" key="1">
    <source>
        <dbReference type="Pfam" id="PF09992"/>
    </source>
</evidence>
<accession>A0A378Q6J4</accession>
<proteinExistence type="predicted"/>
<sequence length="260" mass="28677">MMAKTWGVVIGMASVAAALLGGSYRTANTPEPPCRALKKPFAYTLCEFAPKSNQTLRLVWRDSPSHQPLLTFDNLLALARRKQLGQVQFAMNAGMYDSKYAPIGYTVIDGQQIRSLNLKNGAGNFHLLPNGVFWWDDRGYHITESQAMAKQLANGLRPTYATQSGPMLVIDGKIHPSFDPQSTSAKLRNGVGVCQDGRVKFVISDTWVSFYQFAQLFKEQLRCDNALFLDGGTASALYSENLERADNIRMGAMVVVTAKS</sequence>
<protein>
    <submittedName>
        <fullName evidence="2">Exopolysaccharide biosynthesis protein related to N-acetylglucosamine-1-phosphodiester alpha-N-acetylglucosaminidase</fullName>
    </submittedName>
</protein>
<feature type="domain" description="Phosphodiester glycosidase" evidence="1">
    <location>
        <begin position="86"/>
        <end position="240"/>
    </location>
</feature>
<organism evidence="2 3">
    <name type="scientific">Faucicola atlantae</name>
    <dbReference type="NCBI Taxonomy" id="34059"/>
    <lineage>
        <taxon>Bacteria</taxon>
        <taxon>Pseudomonadati</taxon>
        <taxon>Pseudomonadota</taxon>
        <taxon>Gammaproteobacteria</taxon>
        <taxon>Moraxellales</taxon>
        <taxon>Moraxellaceae</taxon>
        <taxon>Faucicola</taxon>
    </lineage>
</organism>